<reference evidence="1 2" key="2">
    <citation type="submission" date="2018-11" db="EMBL/GenBank/DDBJ databases">
        <authorList>
            <consortium name="Pathogen Informatics"/>
        </authorList>
    </citation>
    <scope>NUCLEOTIDE SEQUENCE [LARGE SCALE GENOMIC DNA]</scope>
</reference>
<dbReference type="AlphaFoldDB" id="A0A0R3QDQ9"/>
<keyword evidence="2" id="KW-1185">Reference proteome</keyword>
<evidence type="ECO:0000313" key="1">
    <source>
        <dbReference type="EMBL" id="VDO15511.1"/>
    </source>
</evidence>
<dbReference type="EMBL" id="UZAG01003545">
    <property type="protein sequence ID" value="VDO15511.1"/>
    <property type="molecule type" value="Genomic_DNA"/>
</dbReference>
<evidence type="ECO:0000313" key="2">
    <source>
        <dbReference type="Proteomes" id="UP000280834"/>
    </source>
</evidence>
<dbReference type="WBParaSite" id="BTMF_0000449501-mRNA-1">
    <property type="protein sequence ID" value="BTMF_0000449501-mRNA-1"/>
    <property type="gene ID" value="BTMF_0000449501"/>
</dbReference>
<evidence type="ECO:0000313" key="3">
    <source>
        <dbReference type="WBParaSite" id="BTMF_0000449501-mRNA-1"/>
    </source>
</evidence>
<name>A0A0R3QDQ9_9BILA</name>
<accession>A0A0R3QDQ9</accession>
<gene>
    <name evidence="1" type="ORF">BTMF_LOCUS3791</name>
</gene>
<dbReference type="Proteomes" id="UP000280834">
    <property type="component" value="Unassembled WGS sequence"/>
</dbReference>
<proteinExistence type="predicted"/>
<reference evidence="3" key="1">
    <citation type="submission" date="2017-02" db="UniProtKB">
        <authorList>
            <consortium name="WormBaseParasite"/>
        </authorList>
    </citation>
    <scope>IDENTIFICATION</scope>
</reference>
<sequence length="55" mass="6262">MKSDRMEKPSIIASFCTFCTFGCTVKTRPVQQCVIKLARIRPSEQHNFKSIGKDV</sequence>
<organism evidence="3">
    <name type="scientific">Brugia timori</name>
    <dbReference type="NCBI Taxonomy" id="42155"/>
    <lineage>
        <taxon>Eukaryota</taxon>
        <taxon>Metazoa</taxon>
        <taxon>Ecdysozoa</taxon>
        <taxon>Nematoda</taxon>
        <taxon>Chromadorea</taxon>
        <taxon>Rhabditida</taxon>
        <taxon>Spirurina</taxon>
        <taxon>Spiruromorpha</taxon>
        <taxon>Filarioidea</taxon>
        <taxon>Onchocercidae</taxon>
        <taxon>Brugia</taxon>
    </lineage>
</organism>
<protein>
    <submittedName>
        <fullName evidence="3">4Fe-4S Mo/W bis-MGD-type domain-containing protein</fullName>
    </submittedName>
</protein>